<gene>
    <name evidence="3" type="ORF">ACFPWU_03160</name>
</gene>
<dbReference type="InterPro" id="IPR029058">
    <property type="entry name" value="AB_hydrolase_fold"/>
</dbReference>
<proteinExistence type="predicted"/>
<comment type="caution">
    <text evidence="3">The sequence shown here is derived from an EMBL/GenBank/DDBJ whole genome shotgun (WGS) entry which is preliminary data.</text>
</comment>
<organism evidence="3 4">
    <name type="scientific">Nocardioides yefusunii</name>
    <dbReference type="NCBI Taxonomy" id="2500546"/>
    <lineage>
        <taxon>Bacteria</taxon>
        <taxon>Bacillati</taxon>
        <taxon>Actinomycetota</taxon>
        <taxon>Actinomycetes</taxon>
        <taxon>Propionibacteriales</taxon>
        <taxon>Nocardioidaceae</taxon>
        <taxon>Nocardioides</taxon>
    </lineage>
</organism>
<evidence type="ECO:0000313" key="3">
    <source>
        <dbReference type="EMBL" id="MFC6152664.1"/>
    </source>
</evidence>
<name>A0ABW1QVU3_9ACTN</name>
<keyword evidence="4" id="KW-1185">Reference proteome</keyword>
<dbReference type="RefSeq" id="WP_128219677.1">
    <property type="nucleotide sequence ID" value="NZ_CP034929.1"/>
</dbReference>
<dbReference type="PANTHER" id="PTHR43798">
    <property type="entry name" value="MONOACYLGLYCEROL LIPASE"/>
    <property type="match status" value="1"/>
</dbReference>
<evidence type="ECO:0000313" key="4">
    <source>
        <dbReference type="Proteomes" id="UP001596098"/>
    </source>
</evidence>
<dbReference type="GO" id="GO:0016787">
    <property type="term" value="F:hydrolase activity"/>
    <property type="evidence" value="ECO:0007669"/>
    <property type="project" value="UniProtKB-KW"/>
</dbReference>
<dbReference type="SUPFAM" id="SSF53474">
    <property type="entry name" value="alpha/beta-Hydrolases"/>
    <property type="match status" value="1"/>
</dbReference>
<protein>
    <submittedName>
        <fullName evidence="3">Alpha/beta fold hydrolase</fullName>
    </submittedName>
</protein>
<dbReference type="Pfam" id="PF00561">
    <property type="entry name" value="Abhydrolase_1"/>
    <property type="match status" value="1"/>
</dbReference>
<dbReference type="PRINTS" id="PR00412">
    <property type="entry name" value="EPOXHYDRLASE"/>
</dbReference>
<accession>A0ABW1QVU3</accession>
<dbReference type="InterPro" id="IPR000073">
    <property type="entry name" value="AB_hydrolase_1"/>
</dbReference>
<dbReference type="Gene3D" id="3.40.50.1820">
    <property type="entry name" value="alpha/beta hydrolase"/>
    <property type="match status" value="1"/>
</dbReference>
<sequence length="287" mass="29899">MSTTVDAGGFDLYVEDHGPAAEGGRTVVLVHGWPLSADSWAHQVPALVQAGHRVVAYDRRGFGRSGHPADNRYDYDALTADLGKVLDALDVTDAVVVGFSMGGGEAIRYPAQNPQGRVSAVVLAAAVPPYLLKTDDNPDGPLPSEGAEEMKAGLDSGRDTFFEGFVKDFFSANGELAVGEQETAAALGLAKQSHHPAALACIDSFARTDFRQDLAVVAGLPIPVLVIHGDADGIVPLEGSGARSHASLLNSQLHVIAGGPHGINASHAEEFNRTLLGFLADYPGTAS</sequence>
<dbReference type="PRINTS" id="PR00111">
    <property type="entry name" value="ABHYDROLASE"/>
</dbReference>
<evidence type="ECO:0000256" key="1">
    <source>
        <dbReference type="ARBA" id="ARBA00022801"/>
    </source>
</evidence>
<keyword evidence="1 3" id="KW-0378">Hydrolase</keyword>
<dbReference type="PANTHER" id="PTHR43798:SF31">
    <property type="entry name" value="AB HYDROLASE SUPERFAMILY PROTEIN YCLE"/>
    <property type="match status" value="1"/>
</dbReference>
<dbReference type="InterPro" id="IPR050266">
    <property type="entry name" value="AB_hydrolase_sf"/>
</dbReference>
<feature type="domain" description="AB hydrolase-1" evidence="2">
    <location>
        <begin position="26"/>
        <end position="264"/>
    </location>
</feature>
<dbReference type="InterPro" id="IPR000639">
    <property type="entry name" value="Epox_hydrolase-like"/>
</dbReference>
<evidence type="ECO:0000259" key="2">
    <source>
        <dbReference type="Pfam" id="PF00561"/>
    </source>
</evidence>
<dbReference type="Proteomes" id="UP001596098">
    <property type="component" value="Unassembled WGS sequence"/>
</dbReference>
<dbReference type="EMBL" id="JBHSQI010000002">
    <property type="protein sequence ID" value="MFC6152664.1"/>
    <property type="molecule type" value="Genomic_DNA"/>
</dbReference>
<reference evidence="4" key="1">
    <citation type="journal article" date="2019" name="Int. J. Syst. Evol. Microbiol.">
        <title>The Global Catalogue of Microorganisms (GCM) 10K type strain sequencing project: providing services to taxonomists for standard genome sequencing and annotation.</title>
        <authorList>
            <consortium name="The Broad Institute Genomics Platform"/>
            <consortium name="The Broad Institute Genome Sequencing Center for Infectious Disease"/>
            <person name="Wu L."/>
            <person name="Ma J."/>
        </authorList>
    </citation>
    <scope>NUCLEOTIDE SEQUENCE [LARGE SCALE GENOMIC DNA]</scope>
    <source>
        <strain evidence="4">DFY28</strain>
    </source>
</reference>